<dbReference type="GO" id="GO:0061982">
    <property type="term" value="P:meiosis I cell cycle process"/>
    <property type="evidence" value="ECO:0007669"/>
    <property type="project" value="UniProtKB-ARBA"/>
</dbReference>
<dbReference type="Gene3D" id="3.30.565.10">
    <property type="entry name" value="Histidine kinase-like ATPase, C-terminal domain"/>
    <property type="match status" value="1"/>
</dbReference>
<dbReference type="Pfam" id="PF13589">
    <property type="entry name" value="HATPase_c_3"/>
    <property type="match status" value="1"/>
</dbReference>
<evidence type="ECO:0000256" key="2">
    <source>
        <dbReference type="ARBA" id="ARBA00022763"/>
    </source>
</evidence>
<protein>
    <recommendedName>
        <fullName evidence="4">DNA mismatch repair protein S5 domain-containing protein</fullName>
    </recommendedName>
</protein>
<dbReference type="InterPro" id="IPR014721">
    <property type="entry name" value="Ribsml_uS5_D2-typ_fold_subgr"/>
</dbReference>
<dbReference type="InterPro" id="IPR036890">
    <property type="entry name" value="HATPase_C_sf"/>
</dbReference>
<evidence type="ECO:0000256" key="3">
    <source>
        <dbReference type="SAM" id="MobiDB-lite"/>
    </source>
</evidence>
<dbReference type="GO" id="GO:0016887">
    <property type="term" value="F:ATP hydrolysis activity"/>
    <property type="evidence" value="ECO:0007669"/>
    <property type="project" value="InterPro"/>
</dbReference>
<name>A0A9P6WCD6_MAUEX</name>
<dbReference type="SUPFAM" id="SSF54211">
    <property type="entry name" value="Ribosomal protein S5 domain 2-like"/>
    <property type="match status" value="1"/>
</dbReference>
<dbReference type="PANTHER" id="PTHR10073:SF44">
    <property type="entry name" value="DNA MISMATCH REPAIR PROTEIN MLH2"/>
    <property type="match status" value="1"/>
</dbReference>
<evidence type="ECO:0000313" key="5">
    <source>
        <dbReference type="EMBL" id="KAG0668448.1"/>
    </source>
</evidence>
<sequence>MVIHKIHADSQWKITSGSFIHGPRAAIKELIDNSIDAGSKTIYIDVDSKTGGCDYFSVRDDGTGVKEDDRPLLCQNHTTSKIDSFDDLSSLSVLGFRGEALFMLATLCAELGSMQIITKTKDDSIGMKWFVDKNGNMKKDSLCKASSPDGTTVTIRNLLGGLRSRDIDMRSNVRITLEELKYMINHYILDFRNIRFNLSYVSLKKNGSIASKMLQQSIAINVSKVRALSSIVQLRKPVSLNFVEIDKLEINKHISMNLILPRMLMSSDVVDYKKMMKFISVNERAMSLRLFFGKEVNKMINSIYRDMGLLEPHVWYINFKIDMKIVDINIEPEKNDILLKDHDNVMIQIRNCIEQKLVLELDTKPEPTSDDPSKISHDPLSQSQNISKEINLSIIDDTEDSTVIQPNQSKEASNDKNLFVPNESYDLTLPRPPISDTNKISNSFDGVKTIDLEEEDNDDIDWRHSFLEKSPSVQIDLIGSDGDSDKQSSLRFGDGNGDDVPGSKEDIQISKDMSLSNPFILLKMNNSHKKKKQAAEMVVEPANEITFNELVNKKRRLSEDTQDRLINLKDRAVKKSNGTLQKKLPMQRNRSIQMFSEYTNSQLLTLRYSLDKDYIVKNETEFADELTDNLTPTQNIRGKLENLLPNLLENGSSLEDNLTVNEFGWCLFNNDGSNSRS</sequence>
<dbReference type="PROSITE" id="PS00058">
    <property type="entry name" value="DNA_MISMATCH_REPAIR_1"/>
    <property type="match status" value="1"/>
</dbReference>
<dbReference type="InterPro" id="IPR038973">
    <property type="entry name" value="MutL/Mlh/Pms-like"/>
</dbReference>
<feature type="compositionally biased region" description="Basic and acidic residues" evidence="3">
    <location>
        <begin position="363"/>
        <end position="377"/>
    </location>
</feature>
<comment type="caution">
    <text evidence="5">The sequence shown here is derived from an EMBL/GenBank/DDBJ whole genome shotgun (WGS) entry which is preliminary data.</text>
</comment>
<feature type="domain" description="DNA mismatch repair protein S5" evidence="4">
    <location>
        <begin position="231"/>
        <end position="358"/>
    </location>
</feature>
<dbReference type="GO" id="GO:0006298">
    <property type="term" value="P:mismatch repair"/>
    <property type="evidence" value="ECO:0007669"/>
    <property type="project" value="InterPro"/>
</dbReference>
<dbReference type="SUPFAM" id="SSF55874">
    <property type="entry name" value="ATPase domain of HSP90 chaperone/DNA topoisomerase II/histidine kinase"/>
    <property type="match status" value="1"/>
</dbReference>
<feature type="region of interest" description="Disordered" evidence="3">
    <location>
        <begin position="406"/>
        <end position="440"/>
    </location>
</feature>
<dbReference type="Gene3D" id="3.30.230.10">
    <property type="match status" value="1"/>
</dbReference>
<dbReference type="InterPro" id="IPR013507">
    <property type="entry name" value="DNA_mismatch_S5_2-like"/>
</dbReference>
<dbReference type="AlphaFoldDB" id="A0A9P6WCD6"/>
<gene>
    <name evidence="5" type="ORF">C6P45_004673</name>
</gene>
<dbReference type="InterPro" id="IPR002099">
    <property type="entry name" value="MutL/Mlh/PMS"/>
</dbReference>
<dbReference type="OrthoDB" id="10263226at2759"/>
<proteinExistence type="inferred from homology"/>
<comment type="similarity">
    <text evidence="1">Belongs to the DNA mismatch repair MutL/HexB family.</text>
</comment>
<dbReference type="InterPro" id="IPR020568">
    <property type="entry name" value="Ribosomal_Su5_D2-typ_SF"/>
</dbReference>
<evidence type="ECO:0000259" key="4">
    <source>
        <dbReference type="SMART" id="SM01340"/>
    </source>
</evidence>
<dbReference type="InterPro" id="IPR014762">
    <property type="entry name" value="DNA_mismatch_repair_CS"/>
</dbReference>
<accession>A0A9P6WCD6</accession>
<feature type="region of interest" description="Disordered" evidence="3">
    <location>
        <begin position="363"/>
        <end position="382"/>
    </location>
</feature>
<dbReference type="SMART" id="SM01340">
    <property type="entry name" value="DNA_mis_repair"/>
    <property type="match status" value="1"/>
</dbReference>
<dbReference type="GO" id="GO:0032389">
    <property type="term" value="C:MutLalpha complex"/>
    <property type="evidence" value="ECO:0007669"/>
    <property type="project" value="TreeGrafter"/>
</dbReference>
<reference evidence="5 6" key="1">
    <citation type="submission" date="2020-11" db="EMBL/GenBank/DDBJ databases">
        <title>Kefir isolates.</title>
        <authorList>
            <person name="Marcisauskas S."/>
            <person name="Kim Y."/>
            <person name="Blasche S."/>
        </authorList>
    </citation>
    <scope>NUCLEOTIDE SEQUENCE [LARGE SCALE GENOMIC DNA]</scope>
    <source>
        <strain evidence="5 6">OG2</strain>
    </source>
</reference>
<dbReference type="PANTHER" id="PTHR10073">
    <property type="entry name" value="DNA MISMATCH REPAIR PROTEIN MLH, PMS, MUTL"/>
    <property type="match status" value="1"/>
</dbReference>
<dbReference type="GO" id="GO:0030983">
    <property type="term" value="F:mismatched DNA binding"/>
    <property type="evidence" value="ECO:0007669"/>
    <property type="project" value="InterPro"/>
</dbReference>
<organism evidence="5 6">
    <name type="scientific">Maudiozyma exigua</name>
    <name type="common">Yeast</name>
    <name type="synonym">Kazachstania exigua</name>
    <dbReference type="NCBI Taxonomy" id="34358"/>
    <lineage>
        <taxon>Eukaryota</taxon>
        <taxon>Fungi</taxon>
        <taxon>Dikarya</taxon>
        <taxon>Ascomycota</taxon>
        <taxon>Saccharomycotina</taxon>
        <taxon>Saccharomycetes</taxon>
        <taxon>Saccharomycetales</taxon>
        <taxon>Saccharomycetaceae</taxon>
        <taxon>Maudiozyma</taxon>
    </lineage>
</organism>
<keyword evidence="6" id="KW-1185">Reference proteome</keyword>
<keyword evidence="2" id="KW-0227">DNA damage</keyword>
<dbReference type="EMBL" id="PUHR01000067">
    <property type="protein sequence ID" value="KAG0668448.1"/>
    <property type="molecule type" value="Genomic_DNA"/>
</dbReference>
<evidence type="ECO:0000256" key="1">
    <source>
        <dbReference type="ARBA" id="ARBA00006082"/>
    </source>
</evidence>
<feature type="region of interest" description="Disordered" evidence="3">
    <location>
        <begin position="476"/>
        <end position="505"/>
    </location>
</feature>
<dbReference type="NCBIfam" id="TIGR00585">
    <property type="entry name" value="mutl"/>
    <property type="match status" value="1"/>
</dbReference>
<dbReference type="GO" id="GO:0140664">
    <property type="term" value="F:ATP-dependent DNA damage sensor activity"/>
    <property type="evidence" value="ECO:0007669"/>
    <property type="project" value="InterPro"/>
</dbReference>
<dbReference type="GO" id="GO:0005524">
    <property type="term" value="F:ATP binding"/>
    <property type="evidence" value="ECO:0007669"/>
    <property type="project" value="InterPro"/>
</dbReference>
<evidence type="ECO:0000313" key="6">
    <source>
        <dbReference type="Proteomes" id="UP000750334"/>
    </source>
</evidence>
<dbReference type="FunFam" id="3.30.565.10:FF:000017">
    <property type="entry name" value="PMS1 homolog 1, mismatch repair system component"/>
    <property type="match status" value="1"/>
</dbReference>
<dbReference type="Proteomes" id="UP000750334">
    <property type="component" value="Unassembled WGS sequence"/>
</dbReference>
<dbReference type="Pfam" id="PF01119">
    <property type="entry name" value="DNA_mis_repair"/>
    <property type="match status" value="1"/>
</dbReference>